<gene>
    <name evidence="2" type="ORF">A0H81_03218</name>
</gene>
<evidence type="ECO:0000313" key="3">
    <source>
        <dbReference type="Proteomes" id="UP000092993"/>
    </source>
</evidence>
<protein>
    <submittedName>
        <fullName evidence="2">Uncharacterized protein</fullName>
    </submittedName>
</protein>
<evidence type="ECO:0000313" key="2">
    <source>
        <dbReference type="EMBL" id="OBZ76179.1"/>
    </source>
</evidence>
<dbReference type="Proteomes" id="UP000092993">
    <property type="component" value="Unassembled WGS sequence"/>
</dbReference>
<name>A0A1C7MIF2_GRIFR</name>
<keyword evidence="3" id="KW-1185">Reference proteome</keyword>
<feature type="region of interest" description="Disordered" evidence="1">
    <location>
        <begin position="25"/>
        <end position="52"/>
    </location>
</feature>
<comment type="caution">
    <text evidence="2">The sequence shown here is derived from an EMBL/GenBank/DDBJ whole genome shotgun (WGS) entry which is preliminary data.</text>
</comment>
<reference evidence="2 3" key="1">
    <citation type="submission" date="2016-03" db="EMBL/GenBank/DDBJ databases">
        <title>Whole genome sequencing of Grifola frondosa 9006-11.</title>
        <authorList>
            <person name="Min B."/>
            <person name="Park H."/>
            <person name="Kim J.-G."/>
            <person name="Cho H."/>
            <person name="Oh Y.-L."/>
            <person name="Kong W.-S."/>
            <person name="Choi I.-G."/>
        </authorList>
    </citation>
    <scope>NUCLEOTIDE SEQUENCE [LARGE SCALE GENOMIC DNA]</scope>
    <source>
        <strain evidence="2 3">9006-11</strain>
    </source>
</reference>
<proteinExistence type="predicted"/>
<dbReference type="AlphaFoldDB" id="A0A1C7MIF2"/>
<evidence type="ECO:0000256" key="1">
    <source>
        <dbReference type="SAM" id="MobiDB-lite"/>
    </source>
</evidence>
<organism evidence="2 3">
    <name type="scientific">Grifola frondosa</name>
    <name type="common">Maitake</name>
    <name type="synonym">Polyporus frondosus</name>
    <dbReference type="NCBI Taxonomy" id="5627"/>
    <lineage>
        <taxon>Eukaryota</taxon>
        <taxon>Fungi</taxon>
        <taxon>Dikarya</taxon>
        <taxon>Basidiomycota</taxon>
        <taxon>Agaricomycotina</taxon>
        <taxon>Agaricomycetes</taxon>
        <taxon>Polyporales</taxon>
        <taxon>Grifolaceae</taxon>
        <taxon>Grifola</taxon>
    </lineage>
</organism>
<sequence>MLAPKLYQRTCFRIHRVRGHLLLPHQGDRLHRPSSQSAPTFSGPEIRGQPDLIGVMGRSSTIRSPLEIRTGKITNPFHII</sequence>
<dbReference type="EMBL" id="LUGG01000003">
    <property type="protein sequence ID" value="OBZ76179.1"/>
    <property type="molecule type" value="Genomic_DNA"/>
</dbReference>
<accession>A0A1C7MIF2</accession>